<reference evidence="2 3" key="1">
    <citation type="submission" date="2016-12" db="EMBL/GenBank/DDBJ databases">
        <authorList>
            <person name="Song W.-J."/>
            <person name="Kurnit D.M."/>
        </authorList>
    </citation>
    <scope>NUCLEOTIDE SEQUENCE [LARGE SCALE GENOMIC DNA]</scope>
    <source>
        <strain evidence="2 3">DSM 43162</strain>
    </source>
</reference>
<dbReference type="Proteomes" id="UP000184428">
    <property type="component" value="Unassembled WGS sequence"/>
</dbReference>
<protein>
    <submittedName>
        <fullName evidence="2">Uncharacterized protein</fullName>
    </submittedName>
</protein>
<proteinExistence type="predicted"/>
<sequence length="126" mass="13523">MSCGGRRAGVGPSHGRWVGGAAEAAPGRARWSSDRIPRVSVSTEETQLRALAAAHRGHRQPVEPRHQPRWSRRVARRPTLAMRSSAIRSAITAGDTWASSAARSTRRVVSKIVSALASARAKENPA</sequence>
<feature type="compositionally biased region" description="Low complexity" evidence="1">
    <location>
        <begin position="19"/>
        <end position="30"/>
    </location>
</feature>
<dbReference type="AlphaFoldDB" id="A0A1M7UK87"/>
<dbReference type="EMBL" id="FRDM01000020">
    <property type="protein sequence ID" value="SHN83368.1"/>
    <property type="molecule type" value="Genomic_DNA"/>
</dbReference>
<gene>
    <name evidence="2" type="ORF">SAMN05660350_03425</name>
</gene>
<feature type="region of interest" description="Disordered" evidence="1">
    <location>
        <begin position="1"/>
        <end position="32"/>
    </location>
</feature>
<name>A0A1M7UK87_9ACTN</name>
<feature type="region of interest" description="Disordered" evidence="1">
    <location>
        <begin position="53"/>
        <end position="72"/>
    </location>
</feature>
<accession>A0A1M7UK87</accession>
<evidence type="ECO:0000256" key="1">
    <source>
        <dbReference type="SAM" id="MobiDB-lite"/>
    </source>
</evidence>
<organism evidence="2 3">
    <name type="scientific">Geodermatophilus obscurus</name>
    <dbReference type="NCBI Taxonomy" id="1861"/>
    <lineage>
        <taxon>Bacteria</taxon>
        <taxon>Bacillati</taxon>
        <taxon>Actinomycetota</taxon>
        <taxon>Actinomycetes</taxon>
        <taxon>Geodermatophilales</taxon>
        <taxon>Geodermatophilaceae</taxon>
        <taxon>Geodermatophilus</taxon>
    </lineage>
</organism>
<evidence type="ECO:0000313" key="3">
    <source>
        <dbReference type="Proteomes" id="UP000184428"/>
    </source>
</evidence>
<evidence type="ECO:0000313" key="2">
    <source>
        <dbReference type="EMBL" id="SHN83368.1"/>
    </source>
</evidence>